<dbReference type="Pfam" id="PF06628">
    <property type="entry name" value="Catalase-rel"/>
    <property type="match status" value="1"/>
</dbReference>
<evidence type="ECO:0000256" key="3">
    <source>
        <dbReference type="ARBA" id="ARBA00022723"/>
    </source>
</evidence>
<dbReference type="Gene3D" id="2.40.180.10">
    <property type="entry name" value="Catalase core domain"/>
    <property type="match status" value="1"/>
</dbReference>
<dbReference type="InterPro" id="IPR010582">
    <property type="entry name" value="Catalase_immune_responsive"/>
</dbReference>
<dbReference type="SMART" id="SM01060">
    <property type="entry name" value="Catalase"/>
    <property type="match status" value="1"/>
</dbReference>
<dbReference type="PANTHER" id="PTHR11465:SF13">
    <property type="entry name" value="CATALASE (EUROFUNG)"/>
    <property type="match status" value="1"/>
</dbReference>
<organism evidence="8 9">
    <name type="scientific">Microbotryum intermedium</name>
    <dbReference type="NCBI Taxonomy" id="269621"/>
    <lineage>
        <taxon>Eukaryota</taxon>
        <taxon>Fungi</taxon>
        <taxon>Dikarya</taxon>
        <taxon>Basidiomycota</taxon>
        <taxon>Pucciniomycotina</taxon>
        <taxon>Microbotryomycetes</taxon>
        <taxon>Microbotryales</taxon>
        <taxon>Microbotryaceae</taxon>
        <taxon>Microbotryum</taxon>
    </lineage>
</organism>
<evidence type="ECO:0000259" key="7">
    <source>
        <dbReference type="SMART" id="SM01060"/>
    </source>
</evidence>
<keyword evidence="6" id="KW-0376">Hydrogen peroxide</keyword>
<dbReference type="GO" id="GO:0005739">
    <property type="term" value="C:mitochondrion"/>
    <property type="evidence" value="ECO:0007669"/>
    <property type="project" value="TreeGrafter"/>
</dbReference>
<evidence type="ECO:0000256" key="4">
    <source>
        <dbReference type="ARBA" id="ARBA00023002"/>
    </source>
</evidence>
<dbReference type="PROSITE" id="PS51402">
    <property type="entry name" value="CATALASE_3"/>
    <property type="match status" value="1"/>
</dbReference>
<keyword evidence="1" id="KW-0575">Peroxidase</keyword>
<keyword evidence="4" id="KW-0560">Oxidoreductase</keyword>
<evidence type="ECO:0000256" key="1">
    <source>
        <dbReference type="ARBA" id="ARBA00022559"/>
    </source>
</evidence>
<gene>
    <name evidence="8" type="ORF">BQ2448_7228</name>
</gene>
<dbReference type="STRING" id="269621.A0A238FHL6"/>
<keyword evidence="9" id="KW-1185">Reference proteome</keyword>
<dbReference type="OrthoDB" id="6880011at2759"/>
<accession>A0A238FHL6</accession>
<dbReference type="PRINTS" id="PR00067">
    <property type="entry name" value="CATALASE"/>
</dbReference>
<protein>
    <submittedName>
        <fullName evidence="8">BQ2448_7228 protein</fullName>
    </submittedName>
</protein>
<dbReference type="GO" id="GO:0042542">
    <property type="term" value="P:response to hydrogen peroxide"/>
    <property type="evidence" value="ECO:0007669"/>
    <property type="project" value="TreeGrafter"/>
</dbReference>
<evidence type="ECO:0000256" key="5">
    <source>
        <dbReference type="ARBA" id="ARBA00023004"/>
    </source>
</evidence>
<dbReference type="GO" id="GO:0042744">
    <property type="term" value="P:hydrogen peroxide catabolic process"/>
    <property type="evidence" value="ECO:0007669"/>
    <property type="project" value="UniProtKB-KW"/>
</dbReference>
<dbReference type="PANTHER" id="PTHR11465">
    <property type="entry name" value="CATALASE"/>
    <property type="match status" value="1"/>
</dbReference>
<evidence type="ECO:0000256" key="6">
    <source>
        <dbReference type="ARBA" id="ARBA00023324"/>
    </source>
</evidence>
<dbReference type="GO" id="GO:0046872">
    <property type="term" value="F:metal ion binding"/>
    <property type="evidence" value="ECO:0007669"/>
    <property type="project" value="UniProtKB-KW"/>
</dbReference>
<dbReference type="EMBL" id="FMSP01000018">
    <property type="protein sequence ID" value="SCV73302.1"/>
    <property type="molecule type" value="Genomic_DNA"/>
</dbReference>
<evidence type="ECO:0000256" key="2">
    <source>
        <dbReference type="ARBA" id="ARBA00022617"/>
    </source>
</evidence>
<dbReference type="SUPFAM" id="SSF56634">
    <property type="entry name" value="Heme-dependent catalase-like"/>
    <property type="match status" value="1"/>
</dbReference>
<evidence type="ECO:0000313" key="9">
    <source>
        <dbReference type="Proteomes" id="UP000198372"/>
    </source>
</evidence>
<proteinExistence type="predicted"/>
<name>A0A238FHL6_9BASI</name>
<sequence>MLLSDWGTPVGWRHMDGFGCHTFSLVNKDNQITFVKFHWISQQGTKNMATKICGEDPDYAKRDLWEHIEKRGDARWTFAIQTMTPQQASDAAFDPFDVTKIWPHKEFPLQDVGELVLNRNPEDYHRDVEQACFSPGSFVPGIQTSPDALLNWRAFFYRDAQIHRMGSANIHQVNPRQLPFHVDEPLARQLCCTMRTDGNTLGKPTYVPNSYHSMTPQKGTTPAFDPKQAEAPMQLASNVLSRKSHYRHEGQPSEYDQVRELYLRVMNEGERKNLHSNTGRLLKYAPDLIKKNYLIQLYAIDPEYAHGVWNALPPEPLPDFTLDDVAKAAPRAHLVGKHPDFMLKDTGATFMGMPVGGGPYATGTSA</sequence>
<dbReference type="GO" id="GO:0004096">
    <property type="term" value="F:catalase activity"/>
    <property type="evidence" value="ECO:0007669"/>
    <property type="project" value="UniProtKB-EC"/>
</dbReference>
<dbReference type="GO" id="GO:0005777">
    <property type="term" value="C:peroxisome"/>
    <property type="evidence" value="ECO:0007669"/>
    <property type="project" value="TreeGrafter"/>
</dbReference>
<keyword evidence="5" id="KW-0408">Iron</keyword>
<feature type="domain" description="Catalase core" evidence="7">
    <location>
        <begin position="1"/>
        <end position="215"/>
    </location>
</feature>
<dbReference type="InterPro" id="IPR011614">
    <property type="entry name" value="Catalase_core"/>
</dbReference>
<dbReference type="GO" id="GO:0020037">
    <property type="term" value="F:heme binding"/>
    <property type="evidence" value="ECO:0007669"/>
    <property type="project" value="InterPro"/>
</dbReference>
<dbReference type="Proteomes" id="UP000198372">
    <property type="component" value="Unassembled WGS sequence"/>
</dbReference>
<keyword evidence="2" id="KW-0349">Heme</keyword>
<dbReference type="InterPro" id="IPR018028">
    <property type="entry name" value="Catalase"/>
</dbReference>
<dbReference type="AlphaFoldDB" id="A0A238FHL6"/>
<dbReference type="Pfam" id="PF00199">
    <property type="entry name" value="Catalase"/>
    <property type="match status" value="1"/>
</dbReference>
<dbReference type="InterPro" id="IPR020835">
    <property type="entry name" value="Catalase_sf"/>
</dbReference>
<keyword evidence="3" id="KW-0479">Metal-binding</keyword>
<evidence type="ECO:0000313" key="8">
    <source>
        <dbReference type="EMBL" id="SCV73302.1"/>
    </source>
</evidence>
<reference evidence="9" key="1">
    <citation type="submission" date="2016-09" db="EMBL/GenBank/DDBJ databases">
        <authorList>
            <person name="Jeantristanb JTB J.-T."/>
            <person name="Ricardo R."/>
        </authorList>
    </citation>
    <scope>NUCLEOTIDE SEQUENCE [LARGE SCALE GENOMIC DNA]</scope>
</reference>